<evidence type="ECO:0000313" key="3">
    <source>
        <dbReference type="Proteomes" id="UP000631670"/>
    </source>
</evidence>
<comment type="caution">
    <text evidence="2">The sequence shown here is derived from an EMBL/GenBank/DDBJ whole genome shotgun (WGS) entry which is preliminary data.</text>
</comment>
<accession>A0ABR9IAD3</accession>
<name>A0ABR9IAD3_9PSEU</name>
<evidence type="ECO:0000313" key="2">
    <source>
        <dbReference type="EMBL" id="MBE1500147.1"/>
    </source>
</evidence>
<organism evidence="2 3">
    <name type="scientific">Amycolatopsis lexingtonensis</name>
    <dbReference type="NCBI Taxonomy" id="218822"/>
    <lineage>
        <taxon>Bacteria</taxon>
        <taxon>Bacillati</taxon>
        <taxon>Actinomycetota</taxon>
        <taxon>Actinomycetes</taxon>
        <taxon>Pseudonocardiales</taxon>
        <taxon>Pseudonocardiaceae</taxon>
        <taxon>Amycolatopsis</taxon>
    </lineage>
</organism>
<feature type="compositionally biased region" description="Basic residues" evidence="1">
    <location>
        <begin position="47"/>
        <end position="63"/>
    </location>
</feature>
<dbReference type="Proteomes" id="UP000631670">
    <property type="component" value="Unassembled WGS sequence"/>
</dbReference>
<feature type="compositionally biased region" description="Basic and acidic residues" evidence="1">
    <location>
        <begin position="64"/>
        <end position="73"/>
    </location>
</feature>
<reference evidence="2 3" key="1">
    <citation type="submission" date="2020-10" db="EMBL/GenBank/DDBJ databases">
        <title>Sequencing the genomes of 1000 actinobacteria strains.</title>
        <authorList>
            <person name="Klenk H.-P."/>
        </authorList>
    </citation>
    <scope>NUCLEOTIDE SEQUENCE [LARGE SCALE GENOMIC DNA]</scope>
    <source>
        <strain evidence="2 3">DSM 44653</strain>
    </source>
</reference>
<proteinExistence type="predicted"/>
<evidence type="ECO:0000256" key="1">
    <source>
        <dbReference type="SAM" id="MobiDB-lite"/>
    </source>
</evidence>
<keyword evidence="3" id="KW-1185">Reference proteome</keyword>
<feature type="region of interest" description="Disordered" evidence="1">
    <location>
        <begin position="37"/>
        <end position="73"/>
    </location>
</feature>
<dbReference type="EMBL" id="JADBEG010000001">
    <property type="protein sequence ID" value="MBE1500147.1"/>
    <property type="molecule type" value="Genomic_DNA"/>
</dbReference>
<protein>
    <submittedName>
        <fullName evidence="2">Uncharacterized protein</fullName>
    </submittedName>
</protein>
<dbReference type="RefSeq" id="WP_192782720.1">
    <property type="nucleotide sequence ID" value="NZ_JADBEG010000001.1"/>
</dbReference>
<gene>
    <name evidence="2" type="ORF">H4696_007247</name>
</gene>
<sequence>MSDDALEPDLPELVRRAMRAAHRAGFDRSCLARRRCRAGHDGGQRGAGRRTARGRVGALRRRAGRDGPARHPDLLATELRLAPGSATIVARLTRAPAPPGT</sequence>